<dbReference type="InterPro" id="IPR001610">
    <property type="entry name" value="PAC"/>
</dbReference>
<evidence type="ECO:0000259" key="3">
    <source>
        <dbReference type="PROSITE" id="PS50112"/>
    </source>
</evidence>
<dbReference type="PANTHER" id="PTHR46663:SF4">
    <property type="entry name" value="DIGUANYLATE CYCLASE DGCT-RELATED"/>
    <property type="match status" value="1"/>
</dbReference>
<evidence type="ECO:0000313" key="6">
    <source>
        <dbReference type="EMBL" id="AMJ75535.1"/>
    </source>
</evidence>
<sequence length="468" mass="53008">MKIENVNLINLLEHAHIGVVIHSWDSQIVYVNPAAMKLFKTSLERLQSRHLLEDGWELVDRQNRRLHPDEYPVNKVTSLNVSITDEVIGLVDETSAEVCWLSVSAYPENSNGAGFVVVYFTEITEKIAAFSFLDIVQSAQDMIIVTEAKAIDGPLSPKIIYVNDAICKLTGYSREELIGETPRIFQGTLTDKEATTRIHCALAENKSITETLLNYTKSGTPYWVEMSIFPLKNQLGEVTHFASVERDVSAVKFHAEQLNSRNFELKSIRENLEDLVSQRTRELRNVNVKLEKLAYFDPLTDIPNRRAFEETLDKSTHYAHRHGHSLLIGIADVDHFKKLNDTFGHAFGDDVLVAVAKSMKQFFRQEDGIGRVGGEEFAFCMVLPGSHDPKDILERLRKRVELISSSLPALRGYEVTISIGAYYVSEVKPNETKEMVSMADEALYRAKREGRNRVSLVRQDKTEFNSVS</sequence>
<dbReference type="SMART" id="SM00267">
    <property type="entry name" value="GGDEF"/>
    <property type="match status" value="1"/>
</dbReference>
<evidence type="ECO:0000313" key="9">
    <source>
        <dbReference type="Proteomes" id="UP001170717"/>
    </source>
</evidence>
<dbReference type="RefSeq" id="WP_057789684.1">
    <property type="nucleotide sequence ID" value="NZ_CP013926.1"/>
</dbReference>
<evidence type="ECO:0000313" key="7">
    <source>
        <dbReference type="EMBL" id="MDO6578912.1"/>
    </source>
</evidence>
<evidence type="ECO:0000313" key="8">
    <source>
        <dbReference type="Proteomes" id="UP000056750"/>
    </source>
</evidence>
<gene>
    <name evidence="6" type="ORF">AVL57_17140</name>
    <name evidence="7" type="ORF">Q4527_16010</name>
</gene>
<dbReference type="FunFam" id="3.30.70.270:FF:000001">
    <property type="entry name" value="Diguanylate cyclase domain protein"/>
    <property type="match status" value="1"/>
</dbReference>
<dbReference type="InterPro" id="IPR000700">
    <property type="entry name" value="PAS-assoc_C"/>
</dbReference>
<feature type="domain" description="GGDEF" evidence="5">
    <location>
        <begin position="324"/>
        <end position="459"/>
    </location>
</feature>
<dbReference type="NCBIfam" id="TIGR00254">
    <property type="entry name" value="GGDEF"/>
    <property type="match status" value="1"/>
</dbReference>
<keyword evidence="7" id="KW-0808">Transferase</keyword>
<dbReference type="AlphaFoldDB" id="A0AAW7Z8M9"/>
<dbReference type="PROSITE" id="PS50887">
    <property type="entry name" value="GGDEF"/>
    <property type="match status" value="1"/>
</dbReference>
<dbReference type="Gene3D" id="3.30.70.270">
    <property type="match status" value="1"/>
</dbReference>
<dbReference type="EMBL" id="JAUOQI010000013">
    <property type="protein sequence ID" value="MDO6578912.1"/>
    <property type="molecule type" value="Genomic_DNA"/>
</dbReference>
<comment type="cofactor">
    <cofactor evidence="1">
        <name>Mg(2+)</name>
        <dbReference type="ChEBI" id="CHEBI:18420"/>
    </cofactor>
</comment>
<dbReference type="InterPro" id="IPR035965">
    <property type="entry name" value="PAS-like_dom_sf"/>
</dbReference>
<reference evidence="7" key="2">
    <citation type="submission" date="2023-07" db="EMBL/GenBank/DDBJ databases">
        <title>Genome content predicts the carbon catabolic preferences of heterotrophic bacteria.</title>
        <authorList>
            <person name="Gralka M."/>
        </authorList>
    </citation>
    <scope>NUCLEOTIDE SEQUENCE</scope>
    <source>
        <strain evidence="7">F2M12</strain>
    </source>
</reference>
<dbReference type="PROSITE" id="PS50112">
    <property type="entry name" value="PAS"/>
    <property type="match status" value="1"/>
</dbReference>
<dbReference type="SMART" id="SM00086">
    <property type="entry name" value="PAC"/>
    <property type="match status" value="1"/>
</dbReference>
<dbReference type="Pfam" id="PF08448">
    <property type="entry name" value="PAS_4"/>
    <property type="match status" value="1"/>
</dbReference>
<keyword evidence="8" id="KW-1185">Reference proteome</keyword>
<protein>
    <submittedName>
        <fullName evidence="7">Diguanylate cyclase</fullName>
        <ecNumber evidence="7">2.7.7.65</ecNumber>
    </submittedName>
    <submittedName>
        <fullName evidence="6">Response regulator</fullName>
    </submittedName>
</protein>
<dbReference type="EMBL" id="CP013926">
    <property type="protein sequence ID" value="AMJ75535.1"/>
    <property type="molecule type" value="Genomic_DNA"/>
</dbReference>
<dbReference type="InterPro" id="IPR052163">
    <property type="entry name" value="DGC-Regulatory_Protein"/>
</dbReference>
<evidence type="ECO:0000259" key="5">
    <source>
        <dbReference type="PROSITE" id="PS50887"/>
    </source>
</evidence>
<dbReference type="CDD" id="cd00130">
    <property type="entry name" value="PAS"/>
    <property type="match status" value="1"/>
</dbReference>
<feature type="domain" description="PAS" evidence="3">
    <location>
        <begin position="128"/>
        <end position="181"/>
    </location>
</feature>
<dbReference type="KEGG" id="asq:AVL57_17140"/>
<name>A0AAW7Z8M9_9ALTE</name>
<dbReference type="EC" id="2.7.7.65" evidence="7"/>
<dbReference type="CDD" id="cd01949">
    <property type="entry name" value="GGDEF"/>
    <property type="match status" value="1"/>
</dbReference>
<keyword evidence="7" id="KW-0548">Nucleotidyltransferase</keyword>
<dbReference type="Gene3D" id="3.30.450.20">
    <property type="entry name" value="PAS domain"/>
    <property type="match status" value="2"/>
</dbReference>
<dbReference type="InterPro" id="IPR043128">
    <property type="entry name" value="Rev_trsase/Diguanyl_cyclase"/>
</dbReference>
<organism evidence="7 9">
    <name type="scientific">Alteromonas stellipolaris</name>
    <dbReference type="NCBI Taxonomy" id="233316"/>
    <lineage>
        <taxon>Bacteria</taxon>
        <taxon>Pseudomonadati</taxon>
        <taxon>Pseudomonadota</taxon>
        <taxon>Gammaproteobacteria</taxon>
        <taxon>Alteromonadales</taxon>
        <taxon>Alteromonadaceae</taxon>
        <taxon>Alteromonas/Salinimonas group</taxon>
        <taxon>Alteromonas</taxon>
    </lineage>
</organism>
<evidence type="ECO:0000256" key="2">
    <source>
        <dbReference type="SAM" id="Coils"/>
    </source>
</evidence>
<dbReference type="Pfam" id="PF13426">
    <property type="entry name" value="PAS_9"/>
    <property type="match status" value="1"/>
</dbReference>
<dbReference type="InterPro" id="IPR029787">
    <property type="entry name" value="Nucleotide_cyclase"/>
</dbReference>
<dbReference type="PROSITE" id="PS50113">
    <property type="entry name" value="PAC"/>
    <property type="match status" value="1"/>
</dbReference>
<dbReference type="InterPro" id="IPR000160">
    <property type="entry name" value="GGDEF_dom"/>
</dbReference>
<feature type="domain" description="PAC" evidence="4">
    <location>
        <begin position="206"/>
        <end position="260"/>
    </location>
</feature>
<evidence type="ECO:0000256" key="1">
    <source>
        <dbReference type="ARBA" id="ARBA00001946"/>
    </source>
</evidence>
<dbReference type="SUPFAM" id="SSF55073">
    <property type="entry name" value="Nucleotide cyclase"/>
    <property type="match status" value="1"/>
</dbReference>
<dbReference type="GO" id="GO:0052621">
    <property type="term" value="F:diguanylate cyclase activity"/>
    <property type="evidence" value="ECO:0007669"/>
    <property type="project" value="UniProtKB-EC"/>
</dbReference>
<dbReference type="InterPro" id="IPR013656">
    <property type="entry name" value="PAS_4"/>
</dbReference>
<reference evidence="6 8" key="1">
    <citation type="submission" date="2015-12" db="EMBL/GenBank/DDBJ databases">
        <title>Intraspecies pangenome expansion in the marine bacterium Alteromonas.</title>
        <authorList>
            <person name="Lopez-Perez M."/>
            <person name="Rodriguez-Valera F."/>
        </authorList>
    </citation>
    <scope>NUCLEOTIDE SEQUENCE [LARGE SCALE GENOMIC DNA]</scope>
    <source>
        <strain evidence="6 8">LMG 21861</strain>
    </source>
</reference>
<dbReference type="SMART" id="SM00091">
    <property type="entry name" value="PAS"/>
    <property type="match status" value="2"/>
</dbReference>
<dbReference type="NCBIfam" id="TIGR00229">
    <property type="entry name" value="sensory_box"/>
    <property type="match status" value="1"/>
</dbReference>
<dbReference type="Proteomes" id="UP000056750">
    <property type="component" value="Chromosome"/>
</dbReference>
<feature type="coiled-coil region" evidence="2">
    <location>
        <begin position="255"/>
        <end position="285"/>
    </location>
</feature>
<keyword evidence="2" id="KW-0175">Coiled coil</keyword>
<dbReference type="Proteomes" id="UP001170717">
    <property type="component" value="Unassembled WGS sequence"/>
</dbReference>
<evidence type="ECO:0000259" key="4">
    <source>
        <dbReference type="PROSITE" id="PS50113"/>
    </source>
</evidence>
<dbReference type="SUPFAM" id="SSF55785">
    <property type="entry name" value="PYP-like sensor domain (PAS domain)"/>
    <property type="match status" value="2"/>
</dbReference>
<accession>A0AAW7Z8M9</accession>
<dbReference type="InterPro" id="IPR000014">
    <property type="entry name" value="PAS"/>
</dbReference>
<proteinExistence type="predicted"/>
<dbReference type="PANTHER" id="PTHR46663">
    <property type="entry name" value="DIGUANYLATE CYCLASE DGCT-RELATED"/>
    <property type="match status" value="1"/>
</dbReference>
<dbReference type="Pfam" id="PF00990">
    <property type="entry name" value="GGDEF"/>
    <property type="match status" value="1"/>
</dbReference>